<gene>
    <name evidence="2" type="ORF">BCV71DRAFT_285243</name>
</gene>
<sequence length="489" mass="55325">MQNRFKRCIYRSPYPSRIQKVPHFQKRRKSLSIPFSSIRAKRSSPFILQTDDVCNRTVTTSRDSHGILSGRHMSPVKFKRRSHENNSKGQQSSECLKLHHQRRKEYIDTLSNTGISEFPVQHEEDEDYSTYSQDQQSSTEDQASSATNGKILQMDCKSTGEGYVNDPGDRRSITPHPSSPTRLGQELIFEQQELGETLPDFSSQSTRISMVEELNNNKEWPTNPNYEATNFTNNHIHRQLGLGLGGELTNDGNFWFLEQDGTINVNKRSRTESGIFCFEDACPKIRKPHNQGFHRQHYDAEVYDQVWWNSLPTATRTSSNDTRSLQQVPLEGDLSTYSRNQEHKCGQTLKETSTTLRTDNSEEDVPNDFKTMGSGEDRCICSSAQPPAKEILESTSRPDDRSPTCIASKMVKEGYVPKSSVETDSADITTDQSTEAPTSSSSDTVLAQSILVPNDIEDETSGQSNYNEDKQEFYLAAWILSTKKDASLV</sequence>
<dbReference type="OMA" id="CIASKMV"/>
<feature type="region of interest" description="Disordered" evidence="1">
    <location>
        <begin position="111"/>
        <end position="182"/>
    </location>
</feature>
<evidence type="ECO:0000256" key="1">
    <source>
        <dbReference type="SAM" id="MobiDB-lite"/>
    </source>
</evidence>
<reference evidence="2 3" key="1">
    <citation type="journal article" date="2016" name="Proc. Natl. Acad. Sci. U.S.A.">
        <title>Lipid metabolic changes in an early divergent fungus govern the establishment of a mutualistic symbiosis with endobacteria.</title>
        <authorList>
            <person name="Lastovetsky O.A."/>
            <person name="Gaspar M.L."/>
            <person name="Mondo S.J."/>
            <person name="LaButti K.M."/>
            <person name="Sandor L."/>
            <person name="Grigoriev I.V."/>
            <person name="Henry S.A."/>
            <person name="Pawlowska T.E."/>
        </authorList>
    </citation>
    <scope>NUCLEOTIDE SEQUENCE [LARGE SCALE GENOMIC DNA]</scope>
    <source>
        <strain evidence="2 3">ATCC 11559</strain>
    </source>
</reference>
<dbReference type="Proteomes" id="UP000242381">
    <property type="component" value="Unassembled WGS sequence"/>
</dbReference>
<evidence type="ECO:0000313" key="3">
    <source>
        <dbReference type="Proteomes" id="UP000242381"/>
    </source>
</evidence>
<dbReference type="PANTHER" id="PTHR33066">
    <property type="entry name" value="INTEGRASE_SAM-LIKE_N DOMAIN-CONTAINING PROTEIN"/>
    <property type="match status" value="1"/>
</dbReference>
<feature type="compositionally biased region" description="Polar residues" evidence="1">
    <location>
        <begin position="420"/>
        <end position="445"/>
    </location>
</feature>
<protein>
    <submittedName>
        <fullName evidence="2">Uncharacterized protein</fullName>
    </submittedName>
</protein>
<accession>A0A1X0S2U2</accession>
<name>A0A1X0S2U2_RHIZD</name>
<organism evidence="2 3">
    <name type="scientific">Rhizopus microsporus</name>
    <dbReference type="NCBI Taxonomy" id="58291"/>
    <lineage>
        <taxon>Eukaryota</taxon>
        <taxon>Fungi</taxon>
        <taxon>Fungi incertae sedis</taxon>
        <taxon>Mucoromycota</taxon>
        <taxon>Mucoromycotina</taxon>
        <taxon>Mucoromycetes</taxon>
        <taxon>Mucorales</taxon>
        <taxon>Mucorineae</taxon>
        <taxon>Rhizopodaceae</taxon>
        <taxon>Rhizopus</taxon>
    </lineage>
</organism>
<dbReference type="PANTHER" id="PTHR33066:SF2">
    <property type="entry name" value="FILAGGRIN-2-LIKE"/>
    <property type="match status" value="1"/>
</dbReference>
<feature type="compositionally biased region" description="Low complexity" evidence="1">
    <location>
        <begin position="129"/>
        <end position="146"/>
    </location>
</feature>
<evidence type="ECO:0000313" key="2">
    <source>
        <dbReference type="EMBL" id="ORE18509.1"/>
    </source>
</evidence>
<feature type="region of interest" description="Disordered" evidence="1">
    <location>
        <begin position="416"/>
        <end position="445"/>
    </location>
</feature>
<dbReference type="EMBL" id="KV921328">
    <property type="protein sequence ID" value="ORE18509.1"/>
    <property type="molecule type" value="Genomic_DNA"/>
</dbReference>
<feature type="region of interest" description="Disordered" evidence="1">
    <location>
        <begin position="61"/>
        <end position="97"/>
    </location>
</feature>
<dbReference type="AlphaFoldDB" id="A0A1X0S2U2"/>
<proteinExistence type="predicted"/>